<dbReference type="PANTHER" id="PTHR23015:SF24">
    <property type="entry name" value="DUF38 DOMAIN-CONTAINING PROTEIN"/>
    <property type="match status" value="1"/>
</dbReference>
<dbReference type="PANTHER" id="PTHR23015">
    <property type="entry name" value="UNCHARACTERIZED C.ELEGANS PROTEIN"/>
    <property type="match status" value="1"/>
</dbReference>
<dbReference type="EMBL" id="GL379787">
    <property type="protein sequence ID" value="EGT31045.1"/>
    <property type="molecule type" value="Genomic_DNA"/>
</dbReference>
<keyword evidence="3" id="KW-1185">Reference proteome</keyword>
<dbReference type="SMART" id="SM00256">
    <property type="entry name" value="FBOX"/>
    <property type="match status" value="1"/>
</dbReference>
<dbReference type="InterPro" id="IPR002900">
    <property type="entry name" value="DUF38/FTH_CAE_spp"/>
</dbReference>
<evidence type="ECO:0000259" key="1">
    <source>
        <dbReference type="SMART" id="SM00256"/>
    </source>
</evidence>
<name>G0M9N0_CAEBE</name>
<accession>G0M9N0</accession>
<sequence>MTDTTPKTPKTWLNIPPEFKMNVVKSLDLKSRFKLRKCSKTEKSIVDSTPYRIETVALNFFTQPNSIYVESSGAKHYSEIADHKIVIEDFIRLISHPKSSVDKIRLNFSNDSKELEYLMEKLSGAKIKSRRIDWETRFNNDKLPDFLKLFCPKTLEEIVLKYPPPLDLELMNKVMETEQWKCAKHLKATNHLPRMINLENFIHANSFEVRVFELTTQMFLGAVMKFIERDPPPGVYFSMFADTLNLTQMDFLFYDPVAVGEK</sequence>
<dbReference type="InterPro" id="IPR040161">
    <property type="entry name" value="FB224"/>
</dbReference>
<protein>
    <recommendedName>
        <fullName evidence="1">F-box domain-containing protein</fullName>
    </recommendedName>
</protein>
<dbReference type="HOGENOM" id="CLU_055882_0_0_1"/>
<dbReference type="GO" id="GO:0045087">
    <property type="term" value="P:innate immune response"/>
    <property type="evidence" value="ECO:0007669"/>
    <property type="project" value="TreeGrafter"/>
</dbReference>
<proteinExistence type="predicted"/>
<reference evidence="3" key="1">
    <citation type="submission" date="2011-07" db="EMBL/GenBank/DDBJ databases">
        <authorList>
            <consortium name="Caenorhabditis brenneri Sequencing and Analysis Consortium"/>
            <person name="Wilson R.K."/>
        </authorList>
    </citation>
    <scope>NUCLEOTIDE SEQUENCE [LARGE SCALE GENOMIC DNA]</scope>
    <source>
        <strain evidence="3">PB2801</strain>
    </source>
</reference>
<dbReference type="Pfam" id="PF01827">
    <property type="entry name" value="FTH"/>
    <property type="match status" value="1"/>
</dbReference>
<gene>
    <name evidence="2" type="ORF">CAEBREN_19540</name>
</gene>
<feature type="domain" description="F-box" evidence="1">
    <location>
        <begin position="15"/>
        <end position="55"/>
    </location>
</feature>
<evidence type="ECO:0000313" key="3">
    <source>
        <dbReference type="Proteomes" id="UP000008068"/>
    </source>
</evidence>
<organism evidence="3">
    <name type="scientific">Caenorhabditis brenneri</name>
    <name type="common">Nematode worm</name>
    <dbReference type="NCBI Taxonomy" id="135651"/>
    <lineage>
        <taxon>Eukaryota</taxon>
        <taxon>Metazoa</taxon>
        <taxon>Ecdysozoa</taxon>
        <taxon>Nematoda</taxon>
        <taxon>Chromadorea</taxon>
        <taxon>Rhabditida</taxon>
        <taxon>Rhabditina</taxon>
        <taxon>Rhabditomorpha</taxon>
        <taxon>Rhabditoidea</taxon>
        <taxon>Rhabditidae</taxon>
        <taxon>Peloderinae</taxon>
        <taxon>Caenorhabditis</taxon>
    </lineage>
</organism>
<dbReference type="AlphaFoldDB" id="G0M9N0"/>
<dbReference type="Proteomes" id="UP000008068">
    <property type="component" value="Unassembled WGS sequence"/>
</dbReference>
<dbReference type="InParanoid" id="G0M9N0"/>
<dbReference type="Pfam" id="PF00646">
    <property type="entry name" value="F-box"/>
    <property type="match status" value="1"/>
</dbReference>
<dbReference type="InterPro" id="IPR001810">
    <property type="entry name" value="F-box_dom"/>
</dbReference>
<evidence type="ECO:0000313" key="2">
    <source>
        <dbReference type="EMBL" id="EGT31045.1"/>
    </source>
</evidence>